<dbReference type="InterPro" id="IPR013783">
    <property type="entry name" value="Ig-like_fold"/>
</dbReference>
<dbReference type="CDD" id="cd00603">
    <property type="entry name" value="IPT_PCSR"/>
    <property type="match status" value="1"/>
</dbReference>
<keyword evidence="5" id="KW-1133">Transmembrane helix</keyword>
<dbReference type="InterPro" id="IPR014756">
    <property type="entry name" value="Ig_E-set"/>
</dbReference>
<comment type="caution">
    <text evidence="8">The sequence shown here is derived from an EMBL/GenBank/DDBJ whole genome shotgun (WGS) entry which is preliminary data.</text>
</comment>
<evidence type="ECO:0000256" key="4">
    <source>
        <dbReference type="ARBA" id="ARBA00022737"/>
    </source>
</evidence>
<evidence type="ECO:0000313" key="9">
    <source>
        <dbReference type="Proteomes" id="UP001217089"/>
    </source>
</evidence>
<dbReference type="Proteomes" id="UP001217089">
    <property type="component" value="Unassembled WGS sequence"/>
</dbReference>
<dbReference type="SMART" id="SM00429">
    <property type="entry name" value="IPT"/>
    <property type="match status" value="1"/>
</dbReference>
<dbReference type="PANTHER" id="PTHR22625">
    <property type="entry name" value="PLEXIN"/>
    <property type="match status" value="1"/>
</dbReference>
<reference evidence="8 9" key="1">
    <citation type="submission" date="2022-12" db="EMBL/GenBank/DDBJ databases">
        <title>Chromosome-level genome of Tegillarca granosa.</title>
        <authorList>
            <person name="Kim J."/>
        </authorList>
    </citation>
    <scope>NUCLEOTIDE SEQUENCE [LARGE SCALE GENOMIC DNA]</scope>
    <source>
        <strain evidence="8">Teg-2019</strain>
        <tissue evidence="8">Adductor muscle</tissue>
    </source>
</reference>
<comment type="caution">
    <text evidence="6">Lacks conserved residue(s) required for the propagation of feature annotation.</text>
</comment>
<evidence type="ECO:0000256" key="1">
    <source>
        <dbReference type="ARBA" id="ARBA00004167"/>
    </source>
</evidence>
<feature type="domain" description="Sema" evidence="7">
    <location>
        <begin position="1"/>
        <end position="495"/>
    </location>
</feature>
<proteinExistence type="predicted"/>
<evidence type="ECO:0000313" key="8">
    <source>
        <dbReference type="EMBL" id="KAJ8316638.1"/>
    </source>
</evidence>
<evidence type="ECO:0000256" key="3">
    <source>
        <dbReference type="ARBA" id="ARBA00022729"/>
    </source>
</evidence>
<keyword evidence="4" id="KW-0677">Repeat</keyword>
<dbReference type="InterPro" id="IPR031148">
    <property type="entry name" value="Plexin"/>
</dbReference>
<dbReference type="Gene3D" id="2.60.40.10">
    <property type="entry name" value="Immunoglobulins"/>
    <property type="match status" value="1"/>
</dbReference>
<dbReference type="Gene3D" id="3.30.1680.10">
    <property type="entry name" value="ligand-binding face of the semaphorins, domain 2"/>
    <property type="match status" value="1"/>
</dbReference>
<dbReference type="SUPFAM" id="SSF103575">
    <property type="entry name" value="Plexin repeat"/>
    <property type="match status" value="1"/>
</dbReference>
<protein>
    <recommendedName>
        <fullName evidence="7">Sema domain-containing protein</fullName>
    </recommendedName>
</protein>
<dbReference type="SUPFAM" id="SSF81296">
    <property type="entry name" value="E set domains"/>
    <property type="match status" value="1"/>
</dbReference>
<name>A0ABQ9FH43_TEGGR</name>
<keyword evidence="3" id="KW-0732">Signal</keyword>
<evidence type="ECO:0000256" key="5">
    <source>
        <dbReference type="ARBA" id="ARBA00022989"/>
    </source>
</evidence>
<accession>A0ABQ9FH43</accession>
<keyword evidence="9" id="KW-1185">Reference proteome</keyword>
<organism evidence="8 9">
    <name type="scientific">Tegillarca granosa</name>
    <name type="common">Malaysian cockle</name>
    <name type="synonym">Anadara granosa</name>
    <dbReference type="NCBI Taxonomy" id="220873"/>
    <lineage>
        <taxon>Eukaryota</taxon>
        <taxon>Metazoa</taxon>
        <taxon>Spiralia</taxon>
        <taxon>Lophotrochozoa</taxon>
        <taxon>Mollusca</taxon>
        <taxon>Bivalvia</taxon>
        <taxon>Autobranchia</taxon>
        <taxon>Pteriomorphia</taxon>
        <taxon>Arcoida</taxon>
        <taxon>Arcoidea</taxon>
        <taxon>Arcidae</taxon>
        <taxon>Tegillarca</taxon>
    </lineage>
</organism>
<evidence type="ECO:0000256" key="6">
    <source>
        <dbReference type="PROSITE-ProRule" id="PRU00352"/>
    </source>
</evidence>
<dbReference type="InterPro" id="IPR015943">
    <property type="entry name" value="WD40/YVTN_repeat-like_dom_sf"/>
</dbReference>
<sequence>MAATLFTFILFIGWSDYVFCFYNTYNVSDSYVPLTAITMDSLTGNIYIGGTNIFMHLDENLMMKKKLSMGPKLDNPNCPPMPEMCSEKRNLLDNNVRIVEINNKTDYILVCGTAWQGLCTAHSLSDISENREFPHTAVTSYIGSNTSSVAFFGHMNRIWQHSDDKLLYVAMGTDGRPVQFAPAVVSVREVNNTGSSWHVDYFVNAVSYHSYIDVHSDLRNKFQSYYIYGFENGSYTYFLSVQMKDPLGESVENNQFVTKIIQICQQDVTFASYSELPIQCTLDGKTYHLATAAHFGFEHNLIPVWDKKLFVTFGKNDEFSPNPDPSEGSVMCVFSIQSITEKFQKLQEDCFINGRAFRPAWVYGDSLSTSRPCTVKPNAGLDKFCGSQPNVGIQDNPNMALEHVLTDFAKSSVSKDIYTSVSSITQNAKTVAILGTLSGYLLKIPSHFVMVSWMFLYKSKKRSFIHDCVGSGDPLSCGWCGDFCTTKTECIKPSVGSWSSDTCPPHIEKIKPSAGPTNGRTYLTITGKNFGNSNELGVHKLGAILHGQINHKLCRTTKLTIASKMSSEAARFTSIRKRGPKRIVCVTPEIQSPGDYPVKLTVKDTTSSQLITELISNSGLLSLCCTRTQVTLPYMEKTIISVLTDQLQLLSSLVLYLYSGNITIYGENYDISIYRSVTVAYFPCTLLSGGIDIKCYGTNLNVIANPKISRVLLKTVGNQSL</sequence>
<keyword evidence="2" id="KW-0812">Transmembrane</keyword>
<dbReference type="InterPro" id="IPR001627">
    <property type="entry name" value="Semap_dom"/>
</dbReference>
<dbReference type="Pfam" id="PF01833">
    <property type="entry name" value="TIG"/>
    <property type="match status" value="1"/>
</dbReference>
<dbReference type="SMART" id="SM00630">
    <property type="entry name" value="Sema"/>
    <property type="match status" value="1"/>
</dbReference>
<evidence type="ECO:0000256" key="2">
    <source>
        <dbReference type="ARBA" id="ARBA00022692"/>
    </source>
</evidence>
<dbReference type="SUPFAM" id="SSF101912">
    <property type="entry name" value="Sema domain"/>
    <property type="match status" value="1"/>
</dbReference>
<evidence type="ECO:0000259" key="7">
    <source>
        <dbReference type="PROSITE" id="PS51004"/>
    </source>
</evidence>
<dbReference type="PROSITE" id="PS51004">
    <property type="entry name" value="SEMA"/>
    <property type="match status" value="1"/>
</dbReference>
<dbReference type="EMBL" id="JARBDR010000295">
    <property type="protein sequence ID" value="KAJ8316638.1"/>
    <property type="molecule type" value="Genomic_DNA"/>
</dbReference>
<comment type="subcellular location">
    <subcellularLocation>
        <location evidence="1">Membrane</location>
        <topology evidence="1">Single-pass membrane protein</topology>
    </subcellularLocation>
</comment>
<dbReference type="InterPro" id="IPR036352">
    <property type="entry name" value="Semap_dom_sf"/>
</dbReference>
<dbReference type="Gene3D" id="2.130.10.10">
    <property type="entry name" value="YVTN repeat-like/Quinoprotein amine dehydrogenase"/>
    <property type="match status" value="1"/>
</dbReference>
<dbReference type="InterPro" id="IPR002909">
    <property type="entry name" value="IPT_dom"/>
</dbReference>
<feature type="non-terminal residue" evidence="8">
    <location>
        <position position="721"/>
    </location>
</feature>
<gene>
    <name evidence="8" type="ORF">KUTeg_005811</name>
</gene>
<dbReference type="PANTHER" id="PTHR22625:SF70">
    <property type="entry name" value="PLEXIN A, ISOFORM A"/>
    <property type="match status" value="1"/>
</dbReference>
<keyword evidence="5" id="KW-0472">Membrane</keyword>